<dbReference type="GO" id="GO:0006145">
    <property type="term" value="P:purine nucleobase catabolic process"/>
    <property type="evidence" value="ECO:0007669"/>
    <property type="project" value="TreeGrafter"/>
</dbReference>
<dbReference type="FunFam" id="3.20.20.140:FF:000174">
    <property type="entry name" value="Dihydropyrimidinase-related protein 2"/>
    <property type="match status" value="1"/>
</dbReference>
<dbReference type="SUPFAM" id="SSF51338">
    <property type="entry name" value="Composite domain of metallo-dependent hydrolases"/>
    <property type="match status" value="1"/>
</dbReference>
<feature type="domain" description="Amidohydrolase-related" evidence="7">
    <location>
        <begin position="91"/>
        <end position="462"/>
    </location>
</feature>
<comment type="similarity">
    <text evidence="4">Belongs to the metallo-dependent hydrolases superfamily. DHOase family. Class I DHOase subfamily.</text>
</comment>
<comment type="function">
    <text evidence="2">Catalyzes the reversible cyclization of carbamoyl aspartate to dihydroorotate.</text>
</comment>
<dbReference type="InterPro" id="IPR032466">
    <property type="entry name" value="Metal_Hydrolase"/>
</dbReference>
<gene>
    <name evidence="8" type="ORF">GNQ08_07825</name>
</gene>
<dbReference type="InterPro" id="IPR006680">
    <property type="entry name" value="Amidohydro-rel"/>
</dbReference>
<dbReference type="InterPro" id="IPR050138">
    <property type="entry name" value="DHOase/Allantoinase_Hydrolase"/>
</dbReference>
<dbReference type="GO" id="GO:0046872">
    <property type="term" value="F:metal ion binding"/>
    <property type="evidence" value="ECO:0007669"/>
    <property type="project" value="UniProtKB-KW"/>
</dbReference>
<protein>
    <submittedName>
        <fullName evidence="8">Amidohydrolase family protein</fullName>
    </submittedName>
</protein>
<evidence type="ECO:0000256" key="6">
    <source>
        <dbReference type="ARBA" id="ARBA00022801"/>
    </source>
</evidence>
<dbReference type="PANTHER" id="PTHR43668:SF4">
    <property type="entry name" value="ALLANTOINASE"/>
    <property type="match status" value="1"/>
</dbReference>
<evidence type="ECO:0000313" key="9">
    <source>
        <dbReference type="Proteomes" id="UP000442469"/>
    </source>
</evidence>
<evidence type="ECO:0000313" key="8">
    <source>
        <dbReference type="EMBL" id="MUG22324.1"/>
    </source>
</evidence>
<organism evidence="8 9">
    <name type="scientific">Paenibacillus macerans</name>
    <name type="common">Bacillus macerans</name>
    <dbReference type="NCBI Taxonomy" id="44252"/>
    <lineage>
        <taxon>Bacteria</taxon>
        <taxon>Bacillati</taxon>
        <taxon>Bacillota</taxon>
        <taxon>Bacilli</taxon>
        <taxon>Bacillales</taxon>
        <taxon>Paenibacillaceae</taxon>
        <taxon>Paenibacillus</taxon>
    </lineage>
</organism>
<reference evidence="8 9" key="1">
    <citation type="submission" date="2019-11" db="EMBL/GenBank/DDBJ databases">
        <title>Draft genome sequences of five Paenibacillus species of dairy origin.</title>
        <authorList>
            <person name="Olajide A.M."/>
            <person name="Chen S."/>
            <person name="Lapointe G."/>
        </authorList>
    </citation>
    <scope>NUCLEOTIDE SEQUENCE [LARGE SCALE GENOMIC DNA]</scope>
    <source>
        <strain evidence="8 9">3CT49</strain>
    </source>
</reference>
<dbReference type="EMBL" id="WNZZ01000004">
    <property type="protein sequence ID" value="MUG22324.1"/>
    <property type="molecule type" value="Genomic_DNA"/>
</dbReference>
<dbReference type="Pfam" id="PF01979">
    <property type="entry name" value="Amidohydro_1"/>
    <property type="match status" value="1"/>
</dbReference>
<dbReference type="PROSITE" id="PS00483">
    <property type="entry name" value="DIHYDROOROTASE_2"/>
    <property type="match status" value="1"/>
</dbReference>
<keyword evidence="5" id="KW-0479">Metal-binding</keyword>
<evidence type="ECO:0000256" key="5">
    <source>
        <dbReference type="ARBA" id="ARBA00022723"/>
    </source>
</evidence>
<keyword evidence="6 8" id="KW-0378">Hydrolase</keyword>
<comment type="caution">
    <text evidence="8">The sequence shown here is derived from an EMBL/GenBank/DDBJ whole genome shotgun (WGS) entry which is preliminary data.</text>
</comment>
<accession>A0A6N8ES10</accession>
<comment type="cofactor">
    <cofactor evidence="1">
        <name>Zn(2+)</name>
        <dbReference type="ChEBI" id="CHEBI:29105"/>
    </cofactor>
</comment>
<evidence type="ECO:0000259" key="7">
    <source>
        <dbReference type="Pfam" id="PF01979"/>
    </source>
</evidence>
<name>A0A6N8ES10_PAEMA</name>
<dbReference type="InterPro" id="IPR011059">
    <property type="entry name" value="Metal-dep_hydrolase_composite"/>
</dbReference>
<evidence type="ECO:0000256" key="1">
    <source>
        <dbReference type="ARBA" id="ARBA00001947"/>
    </source>
</evidence>
<dbReference type="Gene3D" id="3.20.20.140">
    <property type="entry name" value="Metal-dependent hydrolases"/>
    <property type="match status" value="1"/>
</dbReference>
<evidence type="ECO:0000256" key="2">
    <source>
        <dbReference type="ARBA" id="ARBA00002368"/>
    </source>
</evidence>
<evidence type="ECO:0000256" key="3">
    <source>
        <dbReference type="ARBA" id="ARBA00008829"/>
    </source>
</evidence>
<dbReference type="PANTHER" id="PTHR43668">
    <property type="entry name" value="ALLANTOINASE"/>
    <property type="match status" value="1"/>
</dbReference>
<dbReference type="AlphaFoldDB" id="A0A6N8ES10"/>
<proteinExistence type="inferred from homology"/>
<sequence length="487" mass="54478">MRLSDYAETPKPSVLWVRPPRLLRNILPKFYWRRCRMTIACDLVLFNCTAFVPEPLPEAYIGIRNGTIAYVGTQKPDGTAETAFIDMQRRFVLPGLIDSHVHFRTPGLDHKEDYRHGSMAALAGGVTTVLDMPNTKPEISTRAALQEKEQTVQKLSYVHYGHHFLLTRRNLEEIKCLQAGDVASVKVFMAGHETAEHTVYDYNYLLEAAGILAAKGMLMTVHAEYEPLLKRTASMAPSGYEEDRRRDAAIRAVEMMIGISRQTGCQIHIVHTSTEEEASLIIAAKSKGIPVTCEVIPPHLVFTNEDLLRKGWDFKLSPPLRTRRDAACLWEHLITGYIDTIGSDHAPHTRTEKNSSSPPAGMPGVQEMVSVIFSGFIDRGLNPEQAAALIAKYLSQRPAELFHIPGKGRLAQGFDADLTVLEPFATFVMTDEKAFSKCKWSIYTGQSLRGEVQMVFLNGTVVYANNVIQTEQPTGRKITFESRRCTV</sequence>
<dbReference type="SUPFAM" id="SSF51556">
    <property type="entry name" value="Metallo-dependent hydrolases"/>
    <property type="match status" value="1"/>
</dbReference>
<dbReference type="NCBIfam" id="TIGR00857">
    <property type="entry name" value="pyrC_multi"/>
    <property type="match status" value="1"/>
</dbReference>
<comment type="similarity">
    <text evidence="3">Belongs to the metallo-dependent hydrolases superfamily. Hydantoinase/dihydropyrimidinase family.</text>
</comment>
<dbReference type="InterPro" id="IPR002195">
    <property type="entry name" value="Dihydroorotase_CS"/>
</dbReference>
<dbReference type="Proteomes" id="UP000442469">
    <property type="component" value="Unassembled WGS sequence"/>
</dbReference>
<dbReference type="Gene3D" id="2.30.40.10">
    <property type="entry name" value="Urease, subunit C, domain 1"/>
    <property type="match status" value="1"/>
</dbReference>
<evidence type="ECO:0000256" key="4">
    <source>
        <dbReference type="ARBA" id="ARBA00010286"/>
    </source>
</evidence>
<dbReference type="PROSITE" id="PS00482">
    <property type="entry name" value="DIHYDROOROTASE_1"/>
    <property type="match status" value="1"/>
</dbReference>
<dbReference type="GO" id="GO:0004038">
    <property type="term" value="F:allantoinase activity"/>
    <property type="evidence" value="ECO:0007669"/>
    <property type="project" value="TreeGrafter"/>
</dbReference>
<dbReference type="GO" id="GO:0005737">
    <property type="term" value="C:cytoplasm"/>
    <property type="evidence" value="ECO:0007669"/>
    <property type="project" value="TreeGrafter"/>
</dbReference>